<comment type="caution">
    <text evidence="1">The sequence shown here is derived from an EMBL/GenBank/DDBJ whole genome shotgun (WGS) entry which is preliminary data.</text>
</comment>
<gene>
    <name evidence="1" type="ORF">NPIL_439501</name>
</gene>
<name>A0A8X6MXW7_NEPPI</name>
<accession>A0A8X6MXW7</accession>
<organism evidence="1 2">
    <name type="scientific">Nephila pilipes</name>
    <name type="common">Giant wood spider</name>
    <name type="synonym">Nephila maculata</name>
    <dbReference type="NCBI Taxonomy" id="299642"/>
    <lineage>
        <taxon>Eukaryota</taxon>
        <taxon>Metazoa</taxon>
        <taxon>Ecdysozoa</taxon>
        <taxon>Arthropoda</taxon>
        <taxon>Chelicerata</taxon>
        <taxon>Arachnida</taxon>
        <taxon>Araneae</taxon>
        <taxon>Araneomorphae</taxon>
        <taxon>Entelegynae</taxon>
        <taxon>Araneoidea</taxon>
        <taxon>Nephilidae</taxon>
        <taxon>Nephila</taxon>
    </lineage>
</organism>
<dbReference type="AlphaFoldDB" id="A0A8X6MXW7"/>
<proteinExistence type="predicted"/>
<keyword evidence="2" id="KW-1185">Reference proteome</keyword>
<evidence type="ECO:0000313" key="2">
    <source>
        <dbReference type="Proteomes" id="UP000887013"/>
    </source>
</evidence>
<dbReference type="Gene3D" id="1.25.40.420">
    <property type="match status" value="1"/>
</dbReference>
<dbReference type="EMBL" id="BMAW01003359">
    <property type="protein sequence ID" value="GFS83207.1"/>
    <property type="molecule type" value="Genomic_DNA"/>
</dbReference>
<dbReference type="Proteomes" id="UP000887013">
    <property type="component" value="Unassembled WGS sequence"/>
</dbReference>
<sequence length="85" mass="9860">MLVLADMHMDGDLKEAAQEFTLKHEEMVFDSEEWSKFSNGHSCLAAKTMLMIWKKRRLSIEAKAMFSTPGKKIKCIYVTERTCKK</sequence>
<evidence type="ECO:0000313" key="1">
    <source>
        <dbReference type="EMBL" id="GFS83207.1"/>
    </source>
</evidence>
<reference evidence="1" key="1">
    <citation type="submission" date="2020-08" db="EMBL/GenBank/DDBJ databases">
        <title>Multicomponent nature underlies the extraordinary mechanical properties of spider dragline silk.</title>
        <authorList>
            <person name="Kono N."/>
            <person name="Nakamura H."/>
            <person name="Mori M."/>
            <person name="Yoshida Y."/>
            <person name="Ohtoshi R."/>
            <person name="Malay A.D."/>
            <person name="Moran D.A.P."/>
            <person name="Tomita M."/>
            <person name="Numata K."/>
            <person name="Arakawa K."/>
        </authorList>
    </citation>
    <scope>NUCLEOTIDE SEQUENCE</scope>
</reference>
<dbReference type="OrthoDB" id="6359816at2759"/>
<protein>
    <submittedName>
        <fullName evidence="1">Uncharacterized protein</fullName>
    </submittedName>
</protein>